<reference evidence="2 3" key="1">
    <citation type="submission" date="2015-03" db="EMBL/GenBank/DDBJ databases">
        <authorList>
            <person name="Urmite Genomes"/>
        </authorList>
    </citation>
    <scope>NUCLEOTIDE SEQUENCE [LARGE SCALE GENOMIC DNA]</scope>
    <source>
        <strain evidence="2 3">CSUR P1491</strain>
    </source>
</reference>
<dbReference type="InterPro" id="IPR012440">
    <property type="entry name" value="DUF1641"/>
</dbReference>
<dbReference type="STRING" id="141349.BN1232_05820"/>
<evidence type="ECO:0000313" key="2">
    <source>
        <dbReference type="EMBL" id="CQD22994.1"/>
    </source>
</evidence>
<accession>A0A0E4H250</accession>
<dbReference type="PANTHER" id="PTHR39180">
    <property type="match status" value="1"/>
</dbReference>
<dbReference type="PANTHER" id="PTHR39180:SF2">
    <property type="entry name" value="DUF1641 DOMAIN-CONTAINING PROTEIN"/>
    <property type="match status" value="1"/>
</dbReference>
<dbReference type="Proteomes" id="UP000199251">
    <property type="component" value="Unassembled WGS sequence"/>
</dbReference>
<evidence type="ECO:0000256" key="1">
    <source>
        <dbReference type="SAM" id="MobiDB-lite"/>
    </source>
</evidence>
<dbReference type="OrthoDB" id="3789971at2"/>
<feature type="region of interest" description="Disordered" evidence="1">
    <location>
        <begin position="183"/>
        <end position="202"/>
    </location>
</feature>
<dbReference type="EMBL" id="CTEE01000001">
    <property type="protein sequence ID" value="CQD22994.1"/>
    <property type="molecule type" value="Genomic_DNA"/>
</dbReference>
<evidence type="ECO:0000313" key="3">
    <source>
        <dbReference type="Proteomes" id="UP000199251"/>
    </source>
</evidence>
<gene>
    <name evidence="2" type="ORF">BN1232_05820</name>
</gene>
<proteinExistence type="predicted"/>
<dbReference type="RefSeq" id="WP_090608140.1">
    <property type="nucleotide sequence ID" value="NZ_CTEE01000001.1"/>
</dbReference>
<dbReference type="Pfam" id="PF07849">
    <property type="entry name" value="DUF1641"/>
    <property type="match status" value="1"/>
</dbReference>
<protein>
    <recommendedName>
        <fullName evidence="4">DUF1641 domain-containing protein</fullName>
    </recommendedName>
</protein>
<name>A0A0E4H250_MYCLN</name>
<evidence type="ECO:0008006" key="4">
    <source>
        <dbReference type="Google" id="ProtNLM"/>
    </source>
</evidence>
<organism evidence="2 3">
    <name type="scientific">Mycobacterium lentiflavum</name>
    <dbReference type="NCBI Taxonomy" id="141349"/>
    <lineage>
        <taxon>Bacteria</taxon>
        <taxon>Bacillati</taxon>
        <taxon>Actinomycetota</taxon>
        <taxon>Actinomycetes</taxon>
        <taxon>Mycobacteriales</taxon>
        <taxon>Mycobacteriaceae</taxon>
        <taxon>Mycobacterium</taxon>
        <taxon>Mycobacterium simiae complex</taxon>
    </lineage>
</organism>
<dbReference type="AlphaFoldDB" id="A0A0E4H250"/>
<sequence>MAAHASLIESIDGDALVAESPGDELIQRLDDPQIASSLALILDHADLLATIITGLDGLLRRADVIGDSLAAGVAEVRDLAASNGARPWPSIDVAALSDTATRLSAAVVDATPALDRLLHSPLTDPRTADILAEVGEALLEGKAAADADPRGPKGVFALMRVTKDPDVSRGLGFMIQIARAFGKRLAPPEPPKKGQPSRHAEQ</sequence>